<keyword evidence="3" id="KW-1185">Reference proteome</keyword>
<dbReference type="RefSeq" id="XP_033582909.1">
    <property type="nucleotide sequence ID" value="XM_033712568.1"/>
</dbReference>
<reference evidence="4" key="2">
    <citation type="submission" date="2020-04" db="EMBL/GenBank/DDBJ databases">
        <authorList>
            <consortium name="NCBI Genome Project"/>
        </authorList>
    </citation>
    <scope>NUCLEOTIDE SEQUENCE</scope>
    <source>
        <strain evidence="4">CBS 304.34</strain>
    </source>
</reference>
<dbReference type="AlphaFoldDB" id="A0A6A6Z6T3"/>
<dbReference type="Pfam" id="PF12351">
    <property type="entry name" value="Fig1"/>
    <property type="match status" value="1"/>
</dbReference>
<evidence type="ECO:0000313" key="3">
    <source>
        <dbReference type="Proteomes" id="UP000504636"/>
    </source>
</evidence>
<dbReference type="InterPro" id="IPR033481">
    <property type="entry name" value="Dni1/Fig1"/>
</dbReference>
<dbReference type="PANTHER" id="PTHR28092:SF1">
    <property type="entry name" value="FACTOR-INDUCED GENE 1 PROTEIN"/>
    <property type="match status" value="1"/>
</dbReference>
<keyword evidence="1" id="KW-0472">Membrane</keyword>
<dbReference type="GO" id="GO:0043332">
    <property type="term" value="C:mating projection tip"/>
    <property type="evidence" value="ECO:0007669"/>
    <property type="project" value="TreeGrafter"/>
</dbReference>
<feature type="transmembrane region" description="Helical" evidence="1">
    <location>
        <begin position="129"/>
        <end position="158"/>
    </location>
</feature>
<dbReference type="GeneID" id="54453461"/>
<sequence>MSYQSHSTKDFDHRFNATLAAIVTNKTATAQLEVRIGYFGLCVSKDPSAKRVCAEGRGAFRDRIGTAEDPLSLLGIMDHFKNDVLFPGLILTSLPSSIITFCGLARVHSHWDDNPLQSSEHRPRIDQSWIYRISVWLLLVSVIVSSLCFAYGGVVAAYGSSSA</sequence>
<name>A0A6A6Z6T3_9PEZI</name>
<accession>A0A6A6Z6T3</accession>
<gene>
    <name evidence="2 4" type="ORF">BDZ99DRAFT_126213</name>
</gene>
<keyword evidence="1" id="KW-0812">Transmembrane</keyword>
<organism evidence="2">
    <name type="scientific">Mytilinidion resinicola</name>
    <dbReference type="NCBI Taxonomy" id="574789"/>
    <lineage>
        <taxon>Eukaryota</taxon>
        <taxon>Fungi</taxon>
        <taxon>Dikarya</taxon>
        <taxon>Ascomycota</taxon>
        <taxon>Pezizomycotina</taxon>
        <taxon>Dothideomycetes</taxon>
        <taxon>Pleosporomycetidae</taxon>
        <taxon>Mytilinidiales</taxon>
        <taxon>Mytilinidiaceae</taxon>
        <taxon>Mytilinidion</taxon>
    </lineage>
</organism>
<dbReference type="EMBL" id="MU003693">
    <property type="protein sequence ID" value="KAF2815945.1"/>
    <property type="molecule type" value="Genomic_DNA"/>
</dbReference>
<dbReference type="OrthoDB" id="3550957at2759"/>
<keyword evidence="1" id="KW-1133">Transmembrane helix</keyword>
<proteinExistence type="predicted"/>
<protein>
    <submittedName>
        <fullName evidence="2 4">Uncharacterized protein</fullName>
    </submittedName>
</protein>
<dbReference type="Proteomes" id="UP000504636">
    <property type="component" value="Unplaced"/>
</dbReference>
<evidence type="ECO:0000256" key="1">
    <source>
        <dbReference type="SAM" id="Phobius"/>
    </source>
</evidence>
<dbReference type="GO" id="GO:0016020">
    <property type="term" value="C:membrane"/>
    <property type="evidence" value="ECO:0007669"/>
    <property type="project" value="InterPro"/>
</dbReference>
<reference evidence="2 4" key="1">
    <citation type="journal article" date="2020" name="Stud. Mycol.">
        <title>101 Dothideomycetes genomes: a test case for predicting lifestyles and emergence of pathogens.</title>
        <authorList>
            <person name="Haridas S."/>
            <person name="Albert R."/>
            <person name="Binder M."/>
            <person name="Bloem J."/>
            <person name="Labutti K."/>
            <person name="Salamov A."/>
            <person name="Andreopoulos B."/>
            <person name="Baker S."/>
            <person name="Barry K."/>
            <person name="Bills G."/>
            <person name="Bluhm B."/>
            <person name="Cannon C."/>
            <person name="Castanera R."/>
            <person name="Culley D."/>
            <person name="Daum C."/>
            <person name="Ezra D."/>
            <person name="Gonzalez J."/>
            <person name="Henrissat B."/>
            <person name="Kuo A."/>
            <person name="Liang C."/>
            <person name="Lipzen A."/>
            <person name="Lutzoni F."/>
            <person name="Magnuson J."/>
            <person name="Mondo S."/>
            <person name="Nolan M."/>
            <person name="Ohm R."/>
            <person name="Pangilinan J."/>
            <person name="Park H.-J."/>
            <person name="Ramirez L."/>
            <person name="Alfaro M."/>
            <person name="Sun H."/>
            <person name="Tritt A."/>
            <person name="Yoshinaga Y."/>
            <person name="Zwiers L.-H."/>
            <person name="Turgeon B."/>
            <person name="Goodwin S."/>
            <person name="Spatafora J."/>
            <person name="Crous P."/>
            <person name="Grigoriev I."/>
        </authorList>
    </citation>
    <scope>NUCLEOTIDE SEQUENCE</scope>
    <source>
        <strain evidence="2 4">CBS 304.34</strain>
    </source>
</reference>
<evidence type="ECO:0000313" key="2">
    <source>
        <dbReference type="EMBL" id="KAF2815945.1"/>
    </source>
</evidence>
<evidence type="ECO:0000313" key="4">
    <source>
        <dbReference type="RefSeq" id="XP_033582909.1"/>
    </source>
</evidence>
<reference evidence="4" key="3">
    <citation type="submission" date="2025-04" db="UniProtKB">
        <authorList>
            <consortium name="RefSeq"/>
        </authorList>
    </citation>
    <scope>IDENTIFICATION</scope>
    <source>
        <strain evidence="4">CBS 304.34</strain>
    </source>
</reference>
<dbReference type="PANTHER" id="PTHR28092">
    <property type="entry name" value="FACTOR-INDUCED GENE 1 PROTEIN"/>
    <property type="match status" value="1"/>
</dbReference>
<dbReference type="GO" id="GO:0000747">
    <property type="term" value="P:conjugation with cellular fusion"/>
    <property type="evidence" value="ECO:0007669"/>
    <property type="project" value="TreeGrafter"/>
</dbReference>